<organism evidence="1 2">
    <name type="scientific">Fusarium pseudocircinatum</name>
    <dbReference type="NCBI Taxonomy" id="56676"/>
    <lineage>
        <taxon>Eukaryota</taxon>
        <taxon>Fungi</taxon>
        <taxon>Dikarya</taxon>
        <taxon>Ascomycota</taxon>
        <taxon>Pezizomycotina</taxon>
        <taxon>Sordariomycetes</taxon>
        <taxon>Hypocreomycetidae</taxon>
        <taxon>Hypocreales</taxon>
        <taxon>Nectriaceae</taxon>
        <taxon>Fusarium</taxon>
        <taxon>Fusarium fujikuroi species complex</taxon>
    </lineage>
</organism>
<keyword evidence="2" id="KW-1185">Reference proteome</keyword>
<comment type="caution">
    <text evidence="1">The sequence shown here is derived from an EMBL/GenBank/DDBJ whole genome shotgun (WGS) entry which is preliminary data.</text>
</comment>
<reference evidence="1 2" key="1">
    <citation type="submission" date="2020-05" db="EMBL/GenBank/DDBJ databases">
        <title>Identification and distribution of gene clusters putatively required for synthesis of sphingolipid metabolism inhibitors in phylogenetically diverse species of the filamentous fungus Fusarium.</title>
        <authorList>
            <person name="Kim H.-S."/>
            <person name="Busman M."/>
            <person name="Brown D.W."/>
            <person name="Divon H."/>
            <person name="Uhlig S."/>
            <person name="Proctor R.H."/>
        </authorList>
    </citation>
    <scope>NUCLEOTIDE SEQUENCE [LARGE SCALE GENOMIC DNA]</scope>
    <source>
        <strain evidence="1 2">NRRL 36939</strain>
    </source>
</reference>
<evidence type="ECO:0000313" key="2">
    <source>
        <dbReference type="Proteomes" id="UP000546213"/>
    </source>
</evidence>
<gene>
    <name evidence="1" type="ORF">FPCIR_5332</name>
</gene>
<proteinExistence type="predicted"/>
<dbReference type="AlphaFoldDB" id="A0A8H5UMS5"/>
<dbReference type="EMBL" id="JAAOAS010000111">
    <property type="protein sequence ID" value="KAF5593327.1"/>
    <property type="molecule type" value="Genomic_DNA"/>
</dbReference>
<accession>A0A8H5UMS5</accession>
<dbReference type="Proteomes" id="UP000546213">
    <property type="component" value="Unassembled WGS sequence"/>
</dbReference>
<name>A0A8H5UMS5_9HYPO</name>
<evidence type="ECO:0000313" key="1">
    <source>
        <dbReference type="EMBL" id="KAF5593327.1"/>
    </source>
</evidence>
<dbReference type="OrthoDB" id="5002989at2759"/>
<sequence length="267" mass="30103">MSNPRDPVIIVIDDDDVPILPPQAPPLRSPPRQGISCIEAIEQTGHVAERPPRSILFTEASLTRDELRLFIDLAQKMHEVEEGRDVPYELKHWRDFWEQKAFKDWDTKSGNTDDLPLRPVTLQENRVKVGNHPSGIKEISGLDIGCRNKLSKSAEYPGPPGPYRLRYCPVYMSVSPAAGLNQLLVPMWKDERGRFVNPRYVEMELSLGDALDQAILRFDRNAESRIEEYNIACITNAARRRLMHFAAVGTGVAPIPRRLSSANPSGT</sequence>
<protein>
    <submittedName>
        <fullName evidence="1">Uncharacterized protein</fullName>
    </submittedName>
</protein>